<keyword evidence="1" id="KW-0378">Hydrolase</keyword>
<name>A0AA35WMC5_GEOBA</name>
<keyword evidence="3" id="KW-1185">Reference proteome</keyword>
<comment type="caution">
    <text evidence="2">The sequence shown here is derived from an EMBL/GenBank/DDBJ whole genome shotgun (WGS) entry which is preliminary data.</text>
</comment>
<proteinExistence type="predicted"/>
<sequence>MFNTIAQDGPHLWERTFDDIVRDQQLDTTPAALRHAWNTGADNFRDRRIEPGVPFVSYLEGWADAFDGAFRDLGLRGDGRAASQKSIDDLGQRELWEDSPEALNMICQNWRMGIVSNADDAYLNPVVARIEAPFGAVISSEGEQCYKPDARMFRAACQRLGVAPSECVYVGDRQLEDVMGAHGVGMAAVWINRSGSAMDPALPTPDAEIRNLLELPQVLERLG</sequence>
<dbReference type="Proteomes" id="UP001174909">
    <property type="component" value="Unassembled WGS sequence"/>
</dbReference>
<evidence type="ECO:0000313" key="3">
    <source>
        <dbReference type="Proteomes" id="UP001174909"/>
    </source>
</evidence>
<accession>A0AA35WMC5</accession>
<dbReference type="InterPro" id="IPR023214">
    <property type="entry name" value="HAD_sf"/>
</dbReference>
<dbReference type="EMBL" id="CASHTH010002234">
    <property type="protein sequence ID" value="CAI8026768.1"/>
    <property type="molecule type" value="Genomic_DNA"/>
</dbReference>
<dbReference type="NCBIfam" id="TIGR01662">
    <property type="entry name" value="HAD-SF-IIIA"/>
    <property type="match status" value="1"/>
</dbReference>
<organism evidence="2 3">
    <name type="scientific">Geodia barretti</name>
    <name type="common">Barrett's horny sponge</name>
    <dbReference type="NCBI Taxonomy" id="519541"/>
    <lineage>
        <taxon>Eukaryota</taxon>
        <taxon>Metazoa</taxon>
        <taxon>Porifera</taxon>
        <taxon>Demospongiae</taxon>
        <taxon>Heteroscleromorpha</taxon>
        <taxon>Tetractinellida</taxon>
        <taxon>Astrophorina</taxon>
        <taxon>Geodiidae</taxon>
        <taxon>Geodia</taxon>
    </lineage>
</organism>
<gene>
    <name evidence="2" type="ORF">GBAR_LOCUS15336</name>
</gene>
<dbReference type="Pfam" id="PF00702">
    <property type="entry name" value="Hydrolase"/>
    <property type="match status" value="1"/>
</dbReference>
<dbReference type="InterPro" id="IPR051540">
    <property type="entry name" value="S-2-haloacid_dehalogenase"/>
</dbReference>
<dbReference type="Gene3D" id="3.40.50.1000">
    <property type="entry name" value="HAD superfamily/HAD-like"/>
    <property type="match status" value="1"/>
</dbReference>
<dbReference type="AlphaFoldDB" id="A0AA35WMC5"/>
<evidence type="ECO:0000256" key="1">
    <source>
        <dbReference type="ARBA" id="ARBA00022801"/>
    </source>
</evidence>
<dbReference type="InterPro" id="IPR006439">
    <property type="entry name" value="HAD-SF_hydro_IA"/>
</dbReference>
<dbReference type="InterPro" id="IPR036412">
    <property type="entry name" value="HAD-like_sf"/>
</dbReference>
<dbReference type="NCBIfam" id="TIGR01549">
    <property type="entry name" value="HAD-SF-IA-v1"/>
    <property type="match status" value="1"/>
</dbReference>
<evidence type="ECO:0000313" key="2">
    <source>
        <dbReference type="EMBL" id="CAI8026768.1"/>
    </source>
</evidence>
<dbReference type="InterPro" id="IPR006549">
    <property type="entry name" value="HAD-SF_hydro_IIIA"/>
</dbReference>
<dbReference type="GO" id="GO:0016787">
    <property type="term" value="F:hydrolase activity"/>
    <property type="evidence" value="ECO:0007669"/>
    <property type="project" value="UniProtKB-KW"/>
</dbReference>
<dbReference type="PANTHER" id="PTHR43316">
    <property type="entry name" value="HYDROLASE, HALOACID DELAHOGENASE-RELATED"/>
    <property type="match status" value="1"/>
</dbReference>
<dbReference type="SUPFAM" id="SSF56784">
    <property type="entry name" value="HAD-like"/>
    <property type="match status" value="1"/>
</dbReference>
<dbReference type="PANTHER" id="PTHR43316:SF3">
    <property type="entry name" value="HALOACID DEHALOGENASE, TYPE II (AFU_ORTHOLOGUE AFUA_2G07750)-RELATED"/>
    <property type="match status" value="1"/>
</dbReference>
<protein>
    <submittedName>
        <fullName evidence="2">N-acylneuraminate-9-phosphatase</fullName>
    </submittedName>
</protein>
<reference evidence="2" key="1">
    <citation type="submission" date="2023-03" db="EMBL/GenBank/DDBJ databases">
        <authorList>
            <person name="Steffen K."/>
            <person name="Cardenas P."/>
        </authorList>
    </citation>
    <scope>NUCLEOTIDE SEQUENCE</scope>
</reference>